<evidence type="ECO:0000256" key="5">
    <source>
        <dbReference type="ARBA" id="ARBA00023237"/>
    </source>
</evidence>
<keyword evidence="10" id="KW-1185">Reference proteome</keyword>
<dbReference type="CDD" id="cd08977">
    <property type="entry name" value="SusD"/>
    <property type="match status" value="1"/>
</dbReference>
<evidence type="ECO:0000259" key="7">
    <source>
        <dbReference type="Pfam" id="PF07980"/>
    </source>
</evidence>
<dbReference type="EMBL" id="QLMA01000001">
    <property type="protein sequence ID" value="RAJ87618.1"/>
    <property type="molecule type" value="Genomic_DNA"/>
</dbReference>
<dbReference type="InterPro" id="IPR012944">
    <property type="entry name" value="SusD_RagB_dom"/>
</dbReference>
<name>A0A327WBR6_9BACT</name>
<dbReference type="Gene3D" id="1.25.40.390">
    <property type="match status" value="1"/>
</dbReference>
<dbReference type="InterPro" id="IPR033985">
    <property type="entry name" value="SusD-like_N"/>
</dbReference>
<feature type="signal peptide" evidence="6">
    <location>
        <begin position="1"/>
        <end position="21"/>
    </location>
</feature>
<dbReference type="OrthoDB" id="926893at2"/>
<proteinExistence type="inferred from homology"/>
<reference evidence="9 10" key="1">
    <citation type="submission" date="2018-06" db="EMBL/GenBank/DDBJ databases">
        <title>Genomic Encyclopedia of Archaeal and Bacterial Type Strains, Phase II (KMG-II): from individual species to whole genera.</title>
        <authorList>
            <person name="Goeker M."/>
        </authorList>
    </citation>
    <scope>NUCLEOTIDE SEQUENCE [LARGE SCALE GENOMIC DNA]</scope>
    <source>
        <strain evidence="9 10">DSM 29821</strain>
    </source>
</reference>
<keyword evidence="3 6" id="KW-0732">Signal</keyword>
<dbReference type="Pfam" id="PF14322">
    <property type="entry name" value="SusD-like_3"/>
    <property type="match status" value="1"/>
</dbReference>
<organism evidence="9 10">
    <name type="scientific">Chitinophaga dinghuensis</name>
    <dbReference type="NCBI Taxonomy" id="1539050"/>
    <lineage>
        <taxon>Bacteria</taxon>
        <taxon>Pseudomonadati</taxon>
        <taxon>Bacteroidota</taxon>
        <taxon>Chitinophagia</taxon>
        <taxon>Chitinophagales</taxon>
        <taxon>Chitinophagaceae</taxon>
        <taxon>Chitinophaga</taxon>
    </lineage>
</organism>
<evidence type="ECO:0000256" key="4">
    <source>
        <dbReference type="ARBA" id="ARBA00023136"/>
    </source>
</evidence>
<sequence length="494" mass="55116">MKRIKLSLYSLLLVGALTSMSSCKKYLDNELKNGTYDNVYWNSQQDIEAAVNGGYALYRTALQNKNAFFIWGDLPAGMYATESSYLKNVPESGDFKTSYYEDACHDWTNWYRIINQCNMIIDKTAQLPASKFKGAGILSPEDVKNSYIGEAYFLRALAYFSMVRVWGDVPVQNSPIYKAEDIKIKARSPQDSVLNLVMGDAQSASALLHFSTQDGSRADKGAALSLLSHVSAWRHKYDQTATYADSVINQGGYQLEPAATLGRLFKTGGLSSETIFALSNNDANGESNPQSSGFSIPMAQATGITFTDPNQVPLYWGAAATLSTYYKTDENPDPNKDARYKTYFKLKSGDKYTFLKYSDVVNKSTAGSPLYKDQSPVIIFRLADIILLKAEAQANLGQDGAAMTTANIVRARAGVDPFVGYSGQILKRAILAERIRELTGEGQNYFDMLRTGFYPNWLSSQDRQQKQGWLWPIAKNIFNNNPLIVQNEWWKGKY</sequence>
<dbReference type="Pfam" id="PF07980">
    <property type="entry name" value="SusD_RagB"/>
    <property type="match status" value="1"/>
</dbReference>
<evidence type="ECO:0000313" key="10">
    <source>
        <dbReference type="Proteomes" id="UP000249819"/>
    </source>
</evidence>
<evidence type="ECO:0000313" key="9">
    <source>
        <dbReference type="EMBL" id="RAJ87618.1"/>
    </source>
</evidence>
<keyword evidence="4" id="KW-0472">Membrane</keyword>
<feature type="domain" description="SusD-like N-terminal" evidence="8">
    <location>
        <begin position="26"/>
        <end position="230"/>
    </location>
</feature>
<evidence type="ECO:0000256" key="2">
    <source>
        <dbReference type="ARBA" id="ARBA00006275"/>
    </source>
</evidence>
<evidence type="ECO:0000259" key="8">
    <source>
        <dbReference type="Pfam" id="PF14322"/>
    </source>
</evidence>
<dbReference type="RefSeq" id="WP_111590298.1">
    <property type="nucleotide sequence ID" value="NZ_QLMA01000001.1"/>
</dbReference>
<feature type="domain" description="RagB/SusD" evidence="7">
    <location>
        <begin position="351"/>
        <end position="490"/>
    </location>
</feature>
<dbReference type="Proteomes" id="UP000249819">
    <property type="component" value="Unassembled WGS sequence"/>
</dbReference>
<evidence type="ECO:0000256" key="1">
    <source>
        <dbReference type="ARBA" id="ARBA00004442"/>
    </source>
</evidence>
<dbReference type="SUPFAM" id="SSF48452">
    <property type="entry name" value="TPR-like"/>
    <property type="match status" value="1"/>
</dbReference>
<evidence type="ECO:0000256" key="3">
    <source>
        <dbReference type="ARBA" id="ARBA00022729"/>
    </source>
</evidence>
<keyword evidence="5" id="KW-0998">Cell outer membrane</keyword>
<gene>
    <name evidence="9" type="ORF">CLV59_101379</name>
</gene>
<dbReference type="AlphaFoldDB" id="A0A327WBR6"/>
<protein>
    <submittedName>
        <fullName evidence="9">Putative outer membrane starch-binding protein</fullName>
    </submittedName>
</protein>
<accession>A0A327WBR6</accession>
<feature type="chain" id="PRO_5016374724" evidence="6">
    <location>
        <begin position="22"/>
        <end position="494"/>
    </location>
</feature>
<dbReference type="InterPro" id="IPR011990">
    <property type="entry name" value="TPR-like_helical_dom_sf"/>
</dbReference>
<evidence type="ECO:0000256" key="6">
    <source>
        <dbReference type="SAM" id="SignalP"/>
    </source>
</evidence>
<dbReference type="PROSITE" id="PS51257">
    <property type="entry name" value="PROKAR_LIPOPROTEIN"/>
    <property type="match status" value="1"/>
</dbReference>
<comment type="similarity">
    <text evidence="2">Belongs to the SusD family.</text>
</comment>
<comment type="caution">
    <text evidence="9">The sequence shown here is derived from an EMBL/GenBank/DDBJ whole genome shotgun (WGS) entry which is preliminary data.</text>
</comment>
<comment type="subcellular location">
    <subcellularLocation>
        <location evidence="1">Cell outer membrane</location>
    </subcellularLocation>
</comment>
<dbReference type="GO" id="GO:0009279">
    <property type="term" value="C:cell outer membrane"/>
    <property type="evidence" value="ECO:0007669"/>
    <property type="project" value="UniProtKB-SubCell"/>
</dbReference>